<organism evidence="1">
    <name type="scientific">bioreactor metagenome</name>
    <dbReference type="NCBI Taxonomy" id="1076179"/>
    <lineage>
        <taxon>unclassified sequences</taxon>
        <taxon>metagenomes</taxon>
        <taxon>ecological metagenomes</taxon>
    </lineage>
</organism>
<sequence length="257" mass="28183">MKNRIIYLIISGIAFVNLISCNTDAEGTLYSLSDKQELSFASTLMSSEVVQEDNGMVKVPVYRGKADGEYSTTIKLEGAGEDSPFSLKSDKITFQAGQNIAYAELLFGDLDQLEPVALYEMSLSLIDSEQVSPSGVKTLDLKIRRKLTWETLGSGVYSSNFFGASWEQTIEKAKEGEVYRLPDRIETGVHFIFSVEPDNSINFGKQETGYVHSSYGMVSFGPSLAGSAKEGNEFIFVGKYTVSAGSFGTFTDTFTLE</sequence>
<gene>
    <name evidence="1" type="ORF">SDC9_57737</name>
</gene>
<protein>
    <recommendedName>
        <fullName evidence="2">DUF4843 domain-containing protein</fullName>
    </recommendedName>
</protein>
<dbReference type="EMBL" id="VSSQ01001825">
    <property type="protein sequence ID" value="MPM11394.1"/>
    <property type="molecule type" value="Genomic_DNA"/>
</dbReference>
<reference evidence="1" key="1">
    <citation type="submission" date="2019-08" db="EMBL/GenBank/DDBJ databases">
        <authorList>
            <person name="Kucharzyk K."/>
            <person name="Murdoch R.W."/>
            <person name="Higgins S."/>
            <person name="Loffler F."/>
        </authorList>
    </citation>
    <scope>NUCLEOTIDE SEQUENCE</scope>
</reference>
<dbReference type="AlphaFoldDB" id="A0A644XB62"/>
<accession>A0A644XB62</accession>
<comment type="caution">
    <text evidence="1">The sequence shown here is derived from an EMBL/GenBank/DDBJ whole genome shotgun (WGS) entry which is preliminary data.</text>
</comment>
<evidence type="ECO:0008006" key="2">
    <source>
        <dbReference type="Google" id="ProtNLM"/>
    </source>
</evidence>
<name>A0A644XB62_9ZZZZ</name>
<proteinExistence type="predicted"/>
<evidence type="ECO:0000313" key="1">
    <source>
        <dbReference type="EMBL" id="MPM11394.1"/>
    </source>
</evidence>